<dbReference type="GO" id="GO:0006355">
    <property type="term" value="P:regulation of DNA-templated transcription"/>
    <property type="evidence" value="ECO:0007669"/>
    <property type="project" value="InterPro"/>
</dbReference>
<feature type="modified residue" description="4-aspartylphosphate" evidence="6">
    <location>
        <position position="73"/>
    </location>
</feature>
<evidence type="ECO:0000256" key="5">
    <source>
        <dbReference type="ARBA" id="ARBA00023163"/>
    </source>
</evidence>
<gene>
    <name evidence="9" type="ORF">ABENE_06775</name>
</gene>
<dbReference type="PANTHER" id="PTHR44688">
    <property type="entry name" value="DNA-BINDING TRANSCRIPTIONAL ACTIVATOR DEVR_DOSR"/>
    <property type="match status" value="1"/>
</dbReference>
<dbReference type="CDD" id="cd06170">
    <property type="entry name" value="LuxR_C_like"/>
    <property type="match status" value="1"/>
</dbReference>
<feature type="domain" description="Response regulatory" evidence="8">
    <location>
        <begin position="24"/>
        <end position="138"/>
    </location>
</feature>
<dbReference type="Proteomes" id="UP000017837">
    <property type="component" value="Unassembled WGS sequence"/>
</dbReference>
<dbReference type="PANTHER" id="PTHR44688:SF16">
    <property type="entry name" value="DNA-BINDING TRANSCRIPTIONAL ACTIVATOR DEVR_DOSR"/>
    <property type="match status" value="1"/>
</dbReference>
<comment type="caution">
    <text evidence="9">The sequence shown here is derived from an EMBL/GenBank/DDBJ whole genome shotgun (WGS) entry which is preliminary data.</text>
</comment>
<dbReference type="Gene3D" id="3.40.50.2300">
    <property type="match status" value="1"/>
</dbReference>
<evidence type="ECO:0000256" key="2">
    <source>
        <dbReference type="ARBA" id="ARBA00023012"/>
    </source>
</evidence>
<dbReference type="PROSITE" id="PS50110">
    <property type="entry name" value="RESPONSE_REGULATORY"/>
    <property type="match status" value="1"/>
</dbReference>
<dbReference type="SMART" id="SM00421">
    <property type="entry name" value="HTH_LUXR"/>
    <property type="match status" value="1"/>
</dbReference>
<dbReference type="GO" id="GO:0003677">
    <property type="term" value="F:DNA binding"/>
    <property type="evidence" value="ECO:0007669"/>
    <property type="project" value="UniProtKB-KW"/>
</dbReference>
<dbReference type="OrthoDB" id="9782655at2"/>
<dbReference type="EMBL" id="AWGB01000010">
    <property type="protein sequence ID" value="ESQ92799.1"/>
    <property type="molecule type" value="Genomic_DNA"/>
</dbReference>
<dbReference type="Pfam" id="PF00072">
    <property type="entry name" value="Response_reg"/>
    <property type="match status" value="1"/>
</dbReference>
<reference evidence="9 10" key="1">
    <citation type="journal article" date="2014" name="Nature">
        <title>Sequential evolution of bacterial morphology by co-option of a developmental regulator.</title>
        <authorList>
            <person name="Jiang C."/>
            <person name="Brown P.J."/>
            <person name="Ducret A."/>
            <person name="Brun Y.V."/>
        </authorList>
    </citation>
    <scope>NUCLEOTIDE SEQUENCE [LARGE SCALE GENOMIC DNA]</scope>
    <source>
        <strain evidence="9 10">DSM 16100</strain>
    </source>
</reference>
<dbReference type="SUPFAM" id="SSF52172">
    <property type="entry name" value="CheY-like"/>
    <property type="match status" value="1"/>
</dbReference>
<name>V4PZE7_9CAUL</name>
<evidence type="ECO:0000256" key="3">
    <source>
        <dbReference type="ARBA" id="ARBA00023015"/>
    </source>
</evidence>
<evidence type="ECO:0000313" key="9">
    <source>
        <dbReference type="EMBL" id="ESQ92799.1"/>
    </source>
</evidence>
<dbReference type="eggNOG" id="COG4566">
    <property type="taxonomic scope" value="Bacteria"/>
</dbReference>
<protein>
    <recommendedName>
        <fullName evidence="11">LuxR family transcriptional regulator</fullName>
    </recommendedName>
</protein>
<dbReference type="Pfam" id="PF00196">
    <property type="entry name" value="GerE"/>
    <property type="match status" value="1"/>
</dbReference>
<dbReference type="PATRIC" id="fig|1121022.4.peg.1351"/>
<dbReference type="PROSITE" id="PS50043">
    <property type="entry name" value="HTH_LUXR_2"/>
    <property type="match status" value="1"/>
</dbReference>
<keyword evidence="5" id="KW-0804">Transcription</keyword>
<dbReference type="STRING" id="1121022.GCA_000376105_03197"/>
<dbReference type="PROSITE" id="PS00622">
    <property type="entry name" value="HTH_LUXR_1"/>
    <property type="match status" value="1"/>
</dbReference>
<evidence type="ECO:0008006" key="11">
    <source>
        <dbReference type="Google" id="ProtNLM"/>
    </source>
</evidence>
<evidence type="ECO:0000259" key="7">
    <source>
        <dbReference type="PROSITE" id="PS50043"/>
    </source>
</evidence>
<keyword evidence="2" id="KW-0902">Two-component regulatory system</keyword>
<evidence type="ECO:0000259" key="8">
    <source>
        <dbReference type="PROSITE" id="PS50110"/>
    </source>
</evidence>
<dbReference type="FunFam" id="3.40.50.2300:FF:000018">
    <property type="entry name" value="DNA-binding transcriptional regulator NtrC"/>
    <property type="match status" value="1"/>
</dbReference>
<evidence type="ECO:0000256" key="6">
    <source>
        <dbReference type="PROSITE-ProRule" id="PRU00169"/>
    </source>
</evidence>
<keyword evidence="10" id="KW-1185">Reference proteome</keyword>
<evidence type="ECO:0000256" key="1">
    <source>
        <dbReference type="ARBA" id="ARBA00022553"/>
    </source>
</evidence>
<evidence type="ECO:0000313" key="10">
    <source>
        <dbReference type="Proteomes" id="UP000017837"/>
    </source>
</evidence>
<dbReference type="GO" id="GO:0000160">
    <property type="term" value="P:phosphorelay signal transduction system"/>
    <property type="evidence" value="ECO:0007669"/>
    <property type="project" value="UniProtKB-KW"/>
</dbReference>
<keyword evidence="4" id="KW-0238">DNA-binding</keyword>
<sequence>MSVRTGGLDAAITRPQNTTEARPVIYIIDDDCLVRDGIRYLLEAEGLVVEDYDNSEAFLKLYKPGEGECLLLDARLPGMSGLELLQKLRKTGSKIPIVMITGHSDVAMAVEAMKAGASDFLEKPVTRRRLVDCVELAVTASRHINKLDHVHRSAAEHIARLTPRQREIMALVLAGYASKNIAAEIGISQRTVESHRASIMRKLGAKSLPELGRLVGSTEPDNKA</sequence>
<evidence type="ECO:0000256" key="4">
    <source>
        <dbReference type="ARBA" id="ARBA00023125"/>
    </source>
</evidence>
<dbReference type="SUPFAM" id="SSF46894">
    <property type="entry name" value="C-terminal effector domain of the bipartite response regulators"/>
    <property type="match status" value="1"/>
</dbReference>
<dbReference type="SMART" id="SM00448">
    <property type="entry name" value="REC"/>
    <property type="match status" value="1"/>
</dbReference>
<dbReference type="Gene3D" id="1.10.10.10">
    <property type="entry name" value="Winged helix-like DNA-binding domain superfamily/Winged helix DNA-binding domain"/>
    <property type="match status" value="1"/>
</dbReference>
<feature type="domain" description="HTH luxR-type" evidence="7">
    <location>
        <begin position="154"/>
        <end position="219"/>
    </location>
</feature>
<dbReference type="PRINTS" id="PR00038">
    <property type="entry name" value="HTHLUXR"/>
</dbReference>
<accession>V4PZE7</accession>
<dbReference type="InterPro" id="IPR036388">
    <property type="entry name" value="WH-like_DNA-bd_sf"/>
</dbReference>
<dbReference type="InterPro" id="IPR000792">
    <property type="entry name" value="Tscrpt_reg_LuxR_C"/>
</dbReference>
<dbReference type="RefSeq" id="WP_018082868.1">
    <property type="nucleotide sequence ID" value="NZ_AQWM01000019.1"/>
</dbReference>
<dbReference type="AlphaFoldDB" id="V4PZE7"/>
<keyword evidence="3" id="KW-0805">Transcription regulation</keyword>
<keyword evidence="1 6" id="KW-0597">Phosphoprotein</keyword>
<dbReference type="InterPro" id="IPR016032">
    <property type="entry name" value="Sig_transdc_resp-reg_C-effctor"/>
</dbReference>
<dbReference type="InterPro" id="IPR011006">
    <property type="entry name" value="CheY-like_superfamily"/>
</dbReference>
<dbReference type="InterPro" id="IPR001789">
    <property type="entry name" value="Sig_transdc_resp-reg_receiver"/>
</dbReference>
<organism evidence="9 10">
    <name type="scientific">Asticcacaulis benevestitus DSM 16100 = ATCC BAA-896</name>
    <dbReference type="NCBI Taxonomy" id="1121022"/>
    <lineage>
        <taxon>Bacteria</taxon>
        <taxon>Pseudomonadati</taxon>
        <taxon>Pseudomonadota</taxon>
        <taxon>Alphaproteobacteria</taxon>
        <taxon>Caulobacterales</taxon>
        <taxon>Caulobacteraceae</taxon>
        <taxon>Asticcacaulis</taxon>
    </lineage>
</organism>
<proteinExistence type="predicted"/>